<dbReference type="SUPFAM" id="SSF55785">
    <property type="entry name" value="PYP-like sensor domain (PAS domain)"/>
    <property type="match status" value="1"/>
</dbReference>
<dbReference type="NCBIfam" id="TIGR00229">
    <property type="entry name" value="sensory_box"/>
    <property type="match status" value="1"/>
</dbReference>
<evidence type="ECO:0000259" key="2">
    <source>
        <dbReference type="PROSITE" id="PS50921"/>
    </source>
</evidence>
<dbReference type="InterPro" id="IPR036388">
    <property type="entry name" value="WH-like_DNA-bd_sf"/>
</dbReference>
<dbReference type="PROSITE" id="PS50112">
    <property type="entry name" value="PAS"/>
    <property type="match status" value="1"/>
</dbReference>
<organism evidence="3 4">
    <name type="scientific">Propionicimonas paludicola</name>
    <dbReference type="NCBI Taxonomy" id="185243"/>
    <lineage>
        <taxon>Bacteria</taxon>
        <taxon>Bacillati</taxon>
        <taxon>Actinomycetota</taxon>
        <taxon>Actinomycetes</taxon>
        <taxon>Propionibacteriales</taxon>
        <taxon>Nocardioidaceae</taxon>
        <taxon>Propionicimonas</taxon>
    </lineage>
</organism>
<dbReference type="Proteomes" id="UP000226079">
    <property type="component" value="Unassembled WGS sequence"/>
</dbReference>
<dbReference type="AlphaFoldDB" id="A0A2A9CU87"/>
<dbReference type="InterPro" id="IPR011006">
    <property type="entry name" value="CheY-like_superfamily"/>
</dbReference>
<dbReference type="InterPro" id="IPR035965">
    <property type="entry name" value="PAS-like_dom_sf"/>
</dbReference>
<feature type="domain" description="ANTAR" evidence="2">
    <location>
        <begin position="301"/>
        <end position="362"/>
    </location>
</feature>
<accession>A0A2A9CU87</accession>
<comment type="caution">
    <text evidence="3">The sequence shown here is derived from an EMBL/GenBank/DDBJ whole genome shotgun (WGS) entry which is preliminary data.</text>
</comment>
<reference evidence="3 4" key="1">
    <citation type="submission" date="2017-10" db="EMBL/GenBank/DDBJ databases">
        <title>Sequencing the genomes of 1000 actinobacteria strains.</title>
        <authorList>
            <person name="Klenk H.-P."/>
        </authorList>
    </citation>
    <scope>NUCLEOTIDE SEQUENCE [LARGE SCALE GENOMIC DNA]</scope>
    <source>
        <strain evidence="3 4">DSM 15597</strain>
    </source>
</reference>
<dbReference type="SMART" id="SM01012">
    <property type="entry name" value="ANTAR"/>
    <property type="match status" value="1"/>
</dbReference>
<dbReference type="Gene3D" id="3.30.450.20">
    <property type="entry name" value="PAS domain"/>
    <property type="match status" value="1"/>
</dbReference>
<dbReference type="OrthoDB" id="7466251at2"/>
<dbReference type="PROSITE" id="PS50921">
    <property type="entry name" value="ANTAR"/>
    <property type="match status" value="1"/>
</dbReference>
<dbReference type="InterPro" id="IPR005561">
    <property type="entry name" value="ANTAR"/>
</dbReference>
<proteinExistence type="predicted"/>
<dbReference type="Pfam" id="PF13188">
    <property type="entry name" value="PAS_8"/>
    <property type="match status" value="1"/>
</dbReference>
<dbReference type="InterPro" id="IPR000014">
    <property type="entry name" value="PAS"/>
</dbReference>
<dbReference type="Gene3D" id="1.10.10.10">
    <property type="entry name" value="Winged helix-like DNA-binding domain superfamily/Winged helix DNA-binding domain"/>
    <property type="match status" value="1"/>
</dbReference>
<gene>
    <name evidence="3" type="ORF">ATK74_1680</name>
</gene>
<name>A0A2A9CU87_9ACTN</name>
<evidence type="ECO:0000259" key="1">
    <source>
        <dbReference type="PROSITE" id="PS50112"/>
    </source>
</evidence>
<keyword evidence="4" id="KW-1185">Reference proteome</keyword>
<dbReference type="RefSeq" id="WP_098460578.1">
    <property type="nucleotide sequence ID" value="NZ_PDJC01000001.1"/>
</dbReference>
<evidence type="ECO:0000313" key="4">
    <source>
        <dbReference type="Proteomes" id="UP000226079"/>
    </source>
</evidence>
<dbReference type="GO" id="GO:0003723">
    <property type="term" value="F:RNA binding"/>
    <property type="evidence" value="ECO:0007669"/>
    <property type="project" value="InterPro"/>
</dbReference>
<feature type="domain" description="PAS" evidence="1">
    <location>
        <begin position="47"/>
        <end position="84"/>
    </location>
</feature>
<sequence length="371" mass="40592">MELPHREQDQASAGLRVAGRFDSADDAWPGLDWNGAPVEVTEVFGLLRTVADSVSDGVLILDPDDRVIGFNQAFAELTGYSEDEGPFEPPFPWWPTESEDAAAHQLLATALRETGSGANLDRDLVIFRRDRRPLVVQSRGTGLLAQDGTVVARLRVVRDLTKDRAAKAHRRDAAQAAVDFVTADDLETLLETAERSLARLFDGDATIWVRSGREQVVFTSGIFGRTRELAAGVTAALNGTTSPDTISRRPGILLLPALSGEWQAKAWVQFPRPRRIGPDELIVADLLAQALTNAVQRLADAERAAGREAQLKEAVASHRAVGQAVGILVERHKLLPEEALARLRKASQDKNLRMRDLAERILQTGEEPDEV</sequence>
<dbReference type="SMART" id="SM00091">
    <property type="entry name" value="PAS"/>
    <property type="match status" value="1"/>
</dbReference>
<dbReference type="EMBL" id="PDJC01000001">
    <property type="protein sequence ID" value="PFG17119.1"/>
    <property type="molecule type" value="Genomic_DNA"/>
</dbReference>
<dbReference type="Pfam" id="PF03861">
    <property type="entry name" value="ANTAR"/>
    <property type="match status" value="1"/>
</dbReference>
<protein>
    <submittedName>
        <fullName evidence="3">PAS domain S-box-containing protein</fullName>
    </submittedName>
</protein>
<evidence type="ECO:0000313" key="3">
    <source>
        <dbReference type="EMBL" id="PFG17119.1"/>
    </source>
</evidence>
<dbReference type="CDD" id="cd00130">
    <property type="entry name" value="PAS"/>
    <property type="match status" value="1"/>
</dbReference>
<dbReference type="SUPFAM" id="SSF52172">
    <property type="entry name" value="CheY-like"/>
    <property type="match status" value="1"/>
</dbReference>